<comment type="caution">
    <text evidence="2">The sequence shown here is derived from an EMBL/GenBank/DDBJ whole genome shotgun (WGS) entry which is preliminary data.</text>
</comment>
<dbReference type="EMBL" id="BAAAKV010000064">
    <property type="protein sequence ID" value="GAA1191585.1"/>
    <property type="molecule type" value="Genomic_DNA"/>
</dbReference>
<evidence type="ECO:0000313" key="2">
    <source>
        <dbReference type="EMBL" id="GAA1191585.1"/>
    </source>
</evidence>
<name>A0ABP4FVH4_9ACTN</name>
<evidence type="ECO:0008006" key="4">
    <source>
        <dbReference type="Google" id="ProtNLM"/>
    </source>
</evidence>
<organism evidence="2 3">
    <name type="scientific">Streptomyces hebeiensis</name>
    <dbReference type="NCBI Taxonomy" id="229486"/>
    <lineage>
        <taxon>Bacteria</taxon>
        <taxon>Bacillati</taxon>
        <taxon>Actinomycetota</taxon>
        <taxon>Actinomycetes</taxon>
        <taxon>Kitasatosporales</taxon>
        <taxon>Streptomycetaceae</taxon>
        <taxon>Streptomyces</taxon>
    </lineage>
</organism>
<sequence>MPRPGLRASGSPRECGPPEVGLRRPGTRRPAVGENLAKELRRDHGFIHVGRTRDGKAMVMRKHDKWTVVPLRWLTEDAMNTIKVQAGISLA</sequence>
<dbReference type="Proteomes" id="UP001501371">
    <property type="component" value="Unassembled WGS sequence"/>
</dbReference>
<evidence type="ECO:0000313" key="3">
    <source>
        <dbReference type="Proteomes" id="UP001501371"/>
    </source>
</evidence>
<proteinExistence type="predicted"/>
<evidence type="ECO:0000256" key="1">
    <source>
        <dbReference type="SAM" id="MobiDB-lite"/>
    </source>
</evidence>
<protein>
    <recommendedName>
        <fullName evidence="4">Type II toxin-antitoxin system HicA family toxin</fullName>
    </recommendedName>
</protein>
<gene>
    <name evidence="2" type="ORF">GCM10009654_56240</name>
</gene>
<feature type="region of interest" description="Disordered" evidence="1">
    <location>
        <begin position="1"/>
        <end position="30"/>
    </location>
</feature>
<accession>A0ABP4FVH4</accession>
<reference evidence="3" key="1">
    <citation type="journal article" date="2019" name="Int. J. Syst. Evol. Microbiol.">
        <title>The Global Catalogue of Microorganisms (GCM) 10K type strain sequencing project: providing services to taxonomists for standard genome sequencing and annotation.</title>
        <authorList>
            <consortium name="The Broad Institute Genomics Platform"/>
            <consortium name="The Broad Institute Genome Sequencing Center for Infectious Disease"/>
            <person name="Wu L."/>
            <person name="Ma J."/>
        </authorList>
    </citation>
    <scope>NUCLEOTIDE SEQUENCE [LARGE SCALE GENOMIC DNA]</scope>
    <source>
        <strain evidence="3">JCM 12696</strain>
    </source>
</reference>
<keyword evidence="3" id="KW-1185">Reference proteome</keyword>